<dbReference type="Pfam" id="PF16746">
    <property type="entry name" value="BAR_3"/>
    <property type="match status" value="1"/>
</dbReference>
<evidence type="ECO:0000256" key="3">
    <source>
        <dbReference type="ARBA" id="ARBA00022737"/>
    </source>
</evidence>
<evidence type="ECO:0000259" key="12">
    <source>
        <dbReference type="PROSITE" id="PS50115"/>
    </source>
</evidence>
<evidence type="ECO:0000256" key="10">
    <source>
        <dbReference type="SAM" id="MobiDB-lite"/>
    </source>
</evidence>
<reference evidence="13 14" key="1">
    <citation type="submission" date="2018-05" db="EMBL/GenBank/DDBJ databases">
        <authorList>
            <person name="Datahose"/>
        </authorList>
    </citation>
    <scope>NUCLEOTIDE SEQUENCE</scope>
</reference>
<dbReference type="GO" id="GO:0008270">
    <property type="term" value="F:zinc ion binding"/>
    <property type="evidence" value="ECO:0007669"/>
    <property type="project" value="UniProtKB-KW"/>
</dbReference>
<keyword evidence="5 9" id="KW-0862">Zinc</keyword>
<dbReference type="Pfam" id="PF12796">
    <property type="entry name" value="Ank_2"/>
    <property type="match status" value="1"/>
</dbReference>
<dbReference type="InterPro" id="IPR004148">
    <property type="entry name" value="BAR_dom"/>
</dbReference>
<keyword evidence="6 7" id="KW-0040">ANK repeat</keyword>
<evidence type="ECO:0000256" key="5">
    <source>
        <dbReference type="ARBA" id="ARBA00022833"/>
    </source>
</evidence>
<comment type="domain">
    <text evidence="9">PH domain binds phospholipids including phosphatidic acid, phosphatidylinositol 3-phosphate, phosphatidylinositol 3,5-bisphosphate (PIP2) and phosphatidylinositol 3,4,5-trisphosphate (PIP3). May mediate protein binding to PIP2 or PIP3 containing membranes.</text>
</comment>
<evidence type="ECO:0000256" key="4">
    <source>
        <dbReference type="ARBA" id="ARBA00022771"/>
    </source>
</evidence>
<feature type="repeat" description="ANK" evidence="7">
    <location>
        <begin position="618"/>
        <end position="650"/>
    </location>
</feature>
<dbReference type="FunFam" id="1.20.1270.60:FF:000025">
    <property type="entry name" value="arf-GAP with coiled-coil, ANK repeat and PH domain-containing protein 2"/>
    <property type="match status" value="1"/>
</dbReference>
<evidence type="ECO:0000256" key="8">
    <source>
        <dbReference type="PROSITE-ProRule" id="PRU00288"/>
    </source>
</evidence>
<accession>A0AAX7VJ83</accession>
<dbReference type="InterPro" id="IPR045258">
    <property type="entry name" value="ACAP1/2/3-like"/>
</dbReference>
<dbReference type="InterPro" id="IPR036770">
    <property type="entry name" value="Ankyrin_rpt-contain_sf"/>
</dbReference>
<dbReference type="SUPFAM" id="SSF57863">
    <property type="entry name" value="ArfGap/RecO-like zinc finger"/>
    <property type="match status" value="1"/>
</dbReference>
<feature type="compositionally biased region" description="Acidic residues" evidence="10">
    <location>
        <begin position="558"/>
        <end position="575"/>
    </location>
</feature>
<evidence type="ECO:0000259" key="11">
    <source>
        <dbReference type="PROSITE" id="PS50003"/>
    </source>
</evidence>
<keyword evidence="3 9" id="KW-0677">Repeat</keyword>
<evidence type="ECO:0000256" key="1">
    <source>
        <dbReference type="ARBA" id="ARBA00022468"/>
    </source>
</evidence>
<dbReference type="CDD" id="cd08850">
    <property type="entry name" value="ArfGap_ACAP3"/>
    <property type="match status" value="1"/>
</dbReference>
<dbReference type="PROSITE" id="PS50003">
    <property type="entry name" value="PH_DOMAIN"/>
    <property type="match status" value="1"/>
</dbReference>
<dbReference type="SMART" id="SM00105">
    <property type="entry name" value="ArfGap"/>
    <property type="match status" value="1"/>
</dbReference>
<dbReference type="Pfam" id="PF00169">
    <property type="entry name" value="PH"/>
    <property type="match status" value="1"/>
</dbReference>
<evidence type="ECO:0000256" key="9">
    <source>
        <dbReference type="RuleBase" id="RU369028"/>
    </source>
</evidence>
<dbReference type="Proteomes" id="UP000265100">
    <property type="component" value="Chromosome 20"/>
</dbReference>
<dbReference type="FunFam" id="1.25.40.20:FF:000020">
    <property type="entry name" value="Arf-GAP with coiled-coil, ANK repeat and PH domain-containing protein 2"/>
    <property type="match status" value="1"/>
</dbReference>
<dbReference type="SUPFAM" id="SSF103657">
    <property type="entry name" value="BAR/IMD domain-like"/>
    <property type="match status" value="1"/>
</dbReference>
<dbReference type="Ensembl" id="ENSACLT00000083892.1">
    <property type="protein sequence ID" value="ENSACLP00000081774.1"/>
    <property type="gene ID" value="ENSACLG00000018556.2"/>
</dbReference>
<proteinExistence type="predicted"/>
<dbReference type="SMART" id="SM00248">
    <property type="entry name" value="ANK"/>
    <property type="match status" value="3"/>
</dbReference>
<keyword evidence="2 9" id="KW-0479">Metal-binding</keyword>
<evidence type="ECO:0000256" key="7">
    <source>
        <dbReference type="PROSITE-ProRule" id="PRU00023"/>
    </source>
</evidence>
<evidence type="ECO:0000313" key="14">
    <source>
        <dbReference type="Proteomes" id="UP000265100"/>
    </source>
</evidence>
<dbReference type="SMART" id="SM00233">
    <property type="entry name" value="PH"/>
    <property type="match status" value="1"/>
</dbReference>
<dbReference type="AlphaFoldDB" id="A0AAX7VJ83"/>
<feature type="domain" description="Arf-GAP" evidence="12">
    <location>
        <begin position="393"/>
        <end position="515"/>
    </location>
</feature>
<dbReference type="GeneTree" id="ENSGT00940000156199"/>
<dbReference type="Gene3D" id="2.30.29.30">
    <property type="entry name" value="Pleckstrin-homology domain (PH domain)/Phosphotyrosine-binding domain (PTB)"/>
    <property type="match status" value="1"/>
</dbReference>
<reference evidence="13" key="4">
    <citation type="submission" date="2025-09" db="UniProtKB">
        <authorList>
            <consortium name="Ensembl"/>
        </authorList>
    </citation>
    <scope>IDENTIFICATION</scope>
</reference>
<dbReference type="InterPro" id="IPR011993">
    <property type="entry name" value="PH-like_dom_sf"/>
</dbReference>
<dbReference type="GO" id="GO:0010008">
    <property type="term" value="C:endosome membrane"/>
    <property type="evidence" value="ECO:0007669"/>
    <property type="project" value="UniProtKB-SubCell"/>
</dbReference>
<feature type="domain" description="PH" evidence="11">
    <location>
        <begin position="258"/>
        <end position="353"/>
    </location>
</feature>
<dbReference type="InterPro" id="IPR001849">
    <property type="entry name" value="PH_domain"/>
</dbReference>
<dbReference type="PANTHER" id="PTHR23180:SF407">
    <property type="entry name" value="ARF-GAP WITH COILED-COIL, ANK REPEAT AND PH DOMAIN-CONTAINING PROTEIN 3"/>
    <property type="match status" value="1"/>
</dbReference>
<reference evidence="13" key="3">
    <citation type="submission" date="2025-08" db="UniProtKB">
        <authorList>
            <consortium name="Ensembl"/>
        </authorList>
    </citation>
    <scope>IDENTIFICATION</scope>
</reference>
<dbReference type="PROSITE" id="PS50088">
    <property type="entry name" value="ANK_REPEAT"/>
    <property type="match status" value="2"/>
</dbReference>
<name>A0AAX7VJ83_ASTCA</name>
<dbReference type="Pfam" id="PF01412">
    <property type="entry name" value="ArfGap"/>
    <property type="match status" value="1"/>
</dbReference>
<protein>
    <recommendedName>
        <fullName evidence="9">Arf-GAP with coiled-coil, ANK repeat and PH domain-containing protein</fullName>
        <shortName evidence="9">Cnt-b</shortName>
    </recommendedName>
    <alternativeName>
        <fullName evidence="9">Centaurin-beta</fullName>
    </alternativeName>
</protein>
<keyword evidence="1 9" id="KW-0343">GTPase activation</keyword>
<comment type="domain">
    <text evidence="9">The BAR domain mediates homodimerization, it can neither bind membrane nor impart curvature, but instead requires the neighboring PH domain to achieve these functions.</text>
</comment>
<dbReference type="InterPro" id="IPR002110">
    <property type="entry name" value="Ankyrin_rpt"/>
</dbReference>
<dbReference type="CDD" id="cd13250">
    <property type="entry name" value="PH_ACAP"/>
    <property type="match status" value="1"/>
</dbReference>
<keyword evidence="14" id="KW-1185">Reference proteome</keyword>
<organism evidence="13 14">
    <name type="scientific">Astatotilapia calliptera</name>
    <name type="common">Eastern happy</name>
    <name type="synonym">Chromis callipterus</name>
    <dbReference type="NCBI Taxonomy" id="8154"/>
    <lineage>
        <taxon>Eukaryota</taxon>
        <taxon>Metazoa</taxon>
        <taxon>Chordata</taxon>
        <taxon>Craniata</taxon>
        <taxon>Vertebrata</taxon>
        <taxon>Euteleostomi</taxon>
        <taxon>Actinopterygii</taxon>
        <taxon>Neopterygii</taxon>
        <taxon>Teleostei</taxon>
        <taxon>Neoteleostei</taxon>
        <taxon>Acanthomorphata</taxon>
        <taxon>Ovalentaria</taxon>
        <taxon>Cichlomorphae</taxon>
        <taxon>Cichliformes</taxon>
        <taxon>Cichlidae</taxon>
        <taxon>African cichlids</taxon>
        <taxon>Pseudocrenilabrinae</taxon>
        <taxon>Haplochromini</taxon>
        <taxon>Astatotilapia</taxon>
    </lineage>
</organism>
<comment type="function">
    <text evidence="9">GTPase-activating protein for the ADP ribosylation factor family.</text>
</comment>
<keyword evidence="9" id="KW-0967">Endosome</keyword>
<dbReference type="InterPro" id="IPR038508">
    <property type="entry name" value="ArfGAP_dom_sf"/>
</dbReference>
<dbReference type="Gene3D" id="1.10.220.150">
    <property type="entry name" value="Arf GTPase activating protein"/>
    <property type="match status" value="1"/>
</dbReference>
<evidence type="ECO:0000313" key="13">
    <source>
        <dbReference type="Ensembl" id="ENSACLP00000081774.1"/>
    </source>
</evidence>
<dbReference type="PANTHER" id="PTHR23180">
    <property type="entry name" value="CENTAURIN/ARF"/>
    <property type="match status" value="1"/>
</dbReference>
<dbReference type="FunFam" id="2.30.29.30:FF:000026">
    <property type="entry name" value="Arf-GAP with coiled-coil, ANK repeat and PH domain-containing protein 2"/>
    <property type="match status" value="1"/>
</dbReference>
<dbReference type="SUPFAM" id="SSF50729">
    <property type="entry name" value="PH domain-like"/>
    <property type="match status" value="1"/>
</dbReference>
<dbReference type="PROSITE" id="PS50297">
    <property type="entry name" value="ANK_REP_REGION"/>
    <property type="match status" value="1"/>
</dbReference>
<sequence length="758" mass="85494">MNPVFFFLGLGLIQILFFLIYKLQHLSFNPSSVFCPQLVKLCSGMIEAGKAYVSANKLFVNGIRDLSQQSSVLSITDFNLPRHVFSDVTLTCNANVSLVFCSILFVRDVRKFKETKKHFDRVREDMEIAQVKNAQAPRNKPHEVEEATSALSITRKCYRHLALDYVLQINVLQAKKKFEILDAMLSFMNAQYSLFQQGYNLLDEIDPYMKKLAAELDQLVIDSAMEKREMEHKHATIQQRDFSYDESKVEFNVDAPNGVVMEGYLFKRASNAFKTWNRRWFSIQNSQLVYQKKLKDSLTVVVEDLRLCSVKPCEDIERRFCFEVVSPSKSCMLQAESEKLRHSWIQAVQASIASAYRESPDTYYIEHLDRTASPSTSSIDSASEPRERSARGETILQRIQCLPGNEQCCDCGQADPRWASINLGILLCIECSGIHRSLGVHCSKVRSLTLDSWEPELLKLMCELGNSVINHIYEGSCQEKGLKKPLPSSSRQEKEAWIKAKYVEKKFLKKLGSTEILINGERKSERRWSVKKCRRHNSATTVSDSGLGGSTDGKCEVSEDSSGEAELEAEPETSDLEDLRDLHPGALLYKASKARNLPVMAAALAHGADVNLVNEEDEGKTPLIQAVIGGSLIACEFLLQNAADVNQRDARGRGPLHHATYLGHTGQVCLFLKRGATQNDGDEDGQDPLSIAVQQANADIVTLLRLARMNDEMRESEGPFGQPGDATYLDIFREFSHMASHNPEKLKRRSLHFRHSFR</sequence>
<dbReference type="PRINTS" id="PR00405">
    <property type="entry name" value="REVINTRACTNG"/>
</dbReference>
<reference evidence="14" key="2">
    <citation type="submission" date="2023-03" db="EMBL/GenBank/DDBJ databases">
        <authorList>
            <consortium name="Wellcome Sanger Institute Data Sharing"/>
        </authorList>
    </citation>
    <scope>NUCLEOTIDE SEQUENCE [LARGE SCALE GENOMIC DNA]</scope>
</reference>
<feature type="region of interest" description="Disordered" evidence="10">
    <location>
        <begin position="539"/>
        <end position="575"/>
    </location>
</feature>
<comment type="subcellular location">
    <subcellularLocation>
        <location evidence="9">Endosome membrane</location>
        <topology evidence="9">Peripheral membrane protein</topology>
    </subcellularLocation>
</comment>
<dbReference type="InterPro" id="IPR037278">
    <property type="entry name" value="ARFGAP/RecO"/>
</dbReference>
<evidence type="ECO:0000256" key="6">
    <source>
        <dbReference type="ARBA" id="ARBA00023043"/>
    </source>
</evidence>
<dbReference type="InterPro" id="IPR027267">
    <property type="entry name" value="AH/BAR_dom_sf"/>
</dbReference>
<dbReference type="GO" id="GO:0005096">
    <property type="term" value="F:GTPase activator activity"/>
    <property type="evidence" value="ECO:0007669"/>
    <property type="project" value="UniProtKB-KW"/>
</dbReference>
<dbReference type="InterPro" id="IPR001164">
    <property type="entry name" value="ArfGAP_dom"/>
</dbReference>
<evidence type="ECO:0000256" key="2">
    <source>
        <dbReference type="ARBA" id="ARBA00022723"/>
    </source>
</evidence>
<dbReference type="Gene3D" id="1.25.40.20">
    <property type="entry name" value="Ankyrin repeat-containing domain"/>
    <property type="match status" value="1"/>
</dbReference>
<dbReference type="SUPFAM" id="SSF48403">
    <property type="entry name" value="Ankyrin repeat"/>
    <property type="match status" value="1"/>
</dbReference>
<dbReference type="Gene3D" id="1.20.1270.60">
    <property type="entry name" value="Arfaptin homology (AH) domain/BAR domain"/>
    <property type="match status" value="1"/>
</dbReference>
<dbReference type="PROSITE" id="PS50115">
    <property type="entry name" value="ARFGAP"/>
    <property type="match status" value="1"/>
</dbReference>
<comment type="activity regulation">
    <text evidence="9">GAP activity stimulated by phosphatidylinositol 4,5-bisphosphate (PIP2) and phosphatidic acid.</text>
</comment>
<keyword evidence="4 8" id="KW-0863">Zinc-finger</keyword>
<dbReference type="FunFam" id="1.10.220.150:FF:000007">
    <property type="entry name" value="Arf-GAP with coiled-coil, ANK repeat and PH domain-containing protein 2"/>
    <property type="match status" value="1"/>
</dbReference>
<feature type="repeat" description="ANK" evidence="7">
    <location>
        <begin position="651"/>
        <end position="683"/>
    </location>
</feature>